<keyword evidence="5" id="KW-0238">DNA-binding</keyword>
<proteinExistence type="inferred from homology"/>
<evidence type="ECO:0000256" key="6">
    <source>
        <dbReference type="ARBA" id="ARBA00023163"/>
    </source>
</evidence>
<dbReference type="InterPro" id="IPR014305">
    <property type="entry name" value="RNA_pol_sigma-G_actinobac"/>
</dbReference>
<dbReference type="PANTHER" id="PTHR30173:SF36">
    <property type="entry name" value="ECF RNA POLYMERASE SIGMA FACTOR SIGJ"/>
    <property type="match status" value="1"/>
</dbReference>
<evidence type="ECO:0000256" key="1">
    <source>
        <dbReference type="ARBA" id="ARBA00010641"/>
    </source>
</evidence>
<dbReference type="InterPro" id="IPR052704">
    <property type="entry name" value="ECF_Sigma-70_Domain"/>
</dbReference>
<evidence type="ECO:0000259" key="8">
    <source>
        <dbReference type="Pfam" id="PF08281"/>
    </source>
</evidence>
<dbReference type="EMBL" id="JABBNB010000045">
    <property type="protein sequence ID" value="NMO04954.1"/>
    <property type="molecule type" value="Genomic_DNA"/>
</dbReference>
<dbReference type="SUPFAM" id="SSF88946">
    <property type="entry name" value="Sigma2 domain of RNA polymerase sigma factors"/>
    <property type="match status" value="1"/>
</dbReference>
<dbReference type="InterPro" id="IPR013249">
    <property type="entry name" value="RNA_pol_sigma70_r4_t2"/>
</dbReference>
<name>A0A848L274_9ACTN</name>
<organism evidence="9 10">
    <name type="scientific">Gordonia asplenii</name>
    <dbReference type="NCBI Taxonomy" id="2725283"/>
    <lineage>
        <taxon>Bacteria</taxon>
        <taxon>Bacillati</taxon>
        <taxon>Actinomycetota</taxon>
        <taxon>Actinomycetes</taxon>
        <taxon>Mycobacteriales</taxon>
        <taxon>Gordoniaceae</taxon>
        <taxon>Gordonia</taxon>
    </lineage>
</organism>
<keyword evidence="10" id="KW-1185">Reference proteome</keyword>
<dbReference type="GO" id="GO:0003677">
    <property type="term" value="F:DNA binding"/>
    <property type="evidence" value="ECO:0007669"/>
    <property type="project" value="UniProtKB-KW"/>
</dbReference>
<dbReference type="GO" id="GO:0016987">
    <property type="term" value="F:sigma factor activity"/>
    <property type="evidence" value="ECO:0007669"/>
    <property type="project" value="UniProtKB-KW"/>
</dbReference>
<dbReference type="InterPro" id="IPR032710">
    <property type="entry name" value="NTF2-like_dom_sf"/>
</dbReference>
<dbReference type="Pfam" id="PF04542">
    <property type="entry name" value="Sigma70_r2"/>
    <property type="match status" value="1"/>
</dbReference>
<dbReference type="NCBIfam" id="TIGR02937">
    <property type="entry name" value="sigma70-ECF"/>
    <property type="match status" value="1"/>
</dbReference>
<dbReference type="InterPro" id="IPR013324">
    <property type="entry name" value="RNA_pol_sigma_r3/r4-like"/>
</dbReference>
<keyword evidence="4" id="KW-0731">Sigma factor</keyword>
<feature type="domain" description="RNA polymerase sigma-70 region 2" evidence="7">
    <location>
        <begin position="18"/>
        <end position="80"/>
    </location>
</feature>
<comment type="subunit">
    <text evidence="2">Interacts transiently with the RNA polymerase catalytic core formed by RpoA, RpoB, RpoC and RpoZ (2 alpha, 1 beta, 1 beta' and 1 omega subunit) to form the RNA polymerase holoenzyme that can initiate transcription.</text>
</comment>
<evidence type="ECO:0000256" key="4">
    <source>
        <dbReference type="ARBA" id="ARBA00023082"/>
    </source>
</evidence>
<dbReference type="InterPro" id="IPR036388">
    <property type="entry name" value="WH-like_DNA-bd_sf"/>
</dbReference>
<evidence type="ECO:0000313" key="9">
    <source>
        <dbReference type="EMBL" id="NMO04954.1"/>
    </source>
</evidence>
<keyword evidence="9" id="KW-0808">Transferase</keyword>
<dbReference type="Gene3D" id="1.10.1740.10">
    <property type="match status" value="1"/>
</dbReference>
<dbReference type="Gene3D" id="1.10.10.10">
    <property type="entry name" value="Winged helix-like DNA-binding domain superfamily/Winged helix DNA-binding domain"/>
    <property type="match status" value="1"/>
</dbReference>
<dbReference type="SUPFAM" id="SSF88659">
    <property type="entry name" value="Sigma3 and sigma4 domains of RNA polymerase sigma factors"/>
    <property type="match status" value="1"/>
</dbReference>
<evidence type="ECO:0000313" key="10">
    <source>
        <dbReference type="Proteomes" id="UP000550729"/>
    </source>
</evidence>
<dbReference type="Proteomes" id="UP000550729">
    <property type="component" value="Unassembled WGS sequence"/>
</dbReference>
<keyword evidence="6" id="KW-0804">Transcription</keyword>
<dbReference type="Pfam" id="PF08281">
    <property type="entry name" value="Sigma70_r4_2"/>
    <property type="match status" value="1"/>
</dbReference>
<dbReference type="PANTHER" id="PTHR30173">
    <property type="entry name" value="SIGMA 19 FACTOR"/>
    <property type="match status" value="1"/>
</dbReference>
<dbReference type="GO" id="GO:0003899">
    <property type="term" value="F:DNA-directed RNA polymerase activity"/>
    <property type="evidence" value="ECO:0007669"/>
    <property type="project" value="UniProtKB-EC"/>
</dbReference>
<dbReference type="SUPFAM" id="SSF54427">
    <property type="entry name" value="NTF2-like"/>
    <property type="match status" value="1"/>
</dbReference>
<dbReference type="InterPro" id="IPR013325">
    <property type="entry name" value="RNA_pol_sigma_r2"/>
</dbReference>
<dbReference type="NCBIfam" id="TIGR02960">
    <property type="entry name" value="SigX5"/>
    <property type="match status" value="1"/>
</dbReference>
<keyword evidence="9" id="KW-0548">Nucleotidyltransferase</keyword>
<dbReference type="Gene3D" id="3.10.450.50">
    <property type="match status" value="1"/>
</dbReference>
<dbReference type="AlphaFoldDB" id="A0A848L274"/>
<comment type="caution">
    <text evidence="9">The sequence shown here is derived from an EMBL/GenBank/DDBJ whole genome shotgun (WGS) entry which is preliminary data.</text>
</comment>
<protein>
    <submittedName>
        <fullName evidence="9">RNA polymerase subunit sigma-70</fullName>
        <ecNumber evidence="9">2.7.7.6</ecNumber>
    </submittedName>
</protein>
<feature type="domain" description="RNA polymerase sigma factor 70 region 4 type 2" evidence="8">
    <location>
        <begin position="132"/>
        <end position="184"/>
    </location>
</feature>
<sequence length="320" mass="34517">MTLVAPTASLADLDPLRGPLTGYCYRMLGGATETDDAVQETLARAVAKFDTYDPDRARLTTWVHRIAHNVCVDLLRGAGRRAAPMDVSELGEPGVVGAPRRPGTWLDPMPDHRVLVASDPAARVVERESIRLAFVAAIQYLTPPQRSALILRDVLGFSAAETAEILGITPSAAHSALARARAQLAAAEPAASTPDVVAHDLVERYIAAFEAHDVDGLIDVLHEDATTSMPPLAWWLRGGPTIASLMAGSDACAHDRLVPTDVNGWPGVAQYRPDAEGRLKPFSLVAFEFRDERIVHVTTFLGALSAEFPAERRIRVARDV</sequence>
<keyword evidence="3" id="KW-0805">Transcription regulation</keyword>
<evidence type="ECO:0000256" key="2">
    <source>
        <dbReference type="ARBA" id="ARBA00011344"/>
    </source>
</evidence>
<dbReference type="InterPro" id="IPR014284">
    <property type="entry name" value="RNA_pol_sigma-70_dom"/>
</dbReference>
<gene>
    <name evidence="9" type="ORF">HH308_27410</name>
</gene>
<reference evidence="9 10" key="1">
    <citation type="submission" date="2020-04" db="EMBL/GenBank/DDBJ databases">
        <title>Gordonia sp. nov. TBRC 11910.</title>
        <authorList>
            <person name="Suriyachadkun C."/>
        </authorList>
    </citation>
    <scope>NUCLEOTIDE SEQUENCE [LARGE SCALE GENOMIC DNA]</scope>
    <source>
        <strain evidence="9 10">TBRC 11910</strain>
    </source>
</reference>
<dbReference type="NCBIfam" id="NF006089">
    <property type="entry name" value="PRK08241.1"/>
    <property type="match status" value="1"/>
</dbReference>
<evidence type="ECO:0000259" key="7">
    <source>
        <dbReference type="Pfam" id="PF04542"/>
    </source>
</evidence>
<dbReference type="GO" id="GO:0006352">
    <property type="term" value="P:DNA-templated transcription initiation"/>
    <property type="evidence" value="ECO:0007669"/>
    <property type="project" value="InterPro"/>
</dbReference>
<evidence type="ECO:0000256" key="3">
    <source>
        <dbReference type="ARBA" id="ARBA00023015"/>
    </source>
</evidence>
<dbReference type="InterPro" id="IPR007627">
    <property type="entry name" value="RNA_pol_sigma70_r2"/>
</dbReference>
<dbReference type="EC" id="2.7.7.6" evidence="9"/>
<evidence type="ECO:0000256" key="5">
    <source>
        <dbReference type="ARBA" id="ARBA00023125"/>
    </source>
</evidence>
<comment type="similarity">
    <text evidence="1">Belongs to the sigma-70 factor family. ECF subfamily.</text>
</comment>
<accession>A0A848L274</accession>